<evidence type="ECO:0000256" key="3">
    <source>
        <dbReference type="ARBA" id="ARBA00022475"/>
    </source>
</evidence>
<evidence type="ECO:0000313" key="11">
    <source>
        <dbReference type="Proteomes" id="UP000321034"/>
    </source>
</evidence>
<proteinExistence type="inferred from homology"/>
<keyword evidence="3" id="KW-1003">Cell membrane</keyword>
<evidence type="ECO:0000256" key="5">
    <source>
        <dbReference type="ARBA" id="ARBA00022989"/>
    </source>
</evidence>
<dbReference type="PANTHER" id="PTHR43386:SF1">
    <property type="entry name" value="D,D-DIPEPTIDE TRANSPORT SYSTEM PERMEASE PROTEIN DDPC-RELATED"/>
    <property type="match status" value="1"/>
</dbReference>
<evidence type="ECO:0000256" key="7">
    <source>
        <dbReference type="RuleBase" id="RU363032"/>
    </source>
</evidence>
<dbReference type="PANTHER" id="PTHR43386">
    <property type="entry name" value="OLIGOPEPTIDE TRANSPORT SYSTEM PERMEASE PROTEIN APPC"/>
    <property type="match status" value="1"/>
</dbReference>
<comment type="caution">
    <text evidence="10">The sequence shown here is derived from an EMBL/GenBank/DDBJ whole genome shotgun (WGS) entry which is preliminary data.</text>
</comment>
<feature type="transmembrane region" description="Helical" evidence="7">
    <location>
        <begin position="229"/>
        <end position="253"/>
    </location>
</feature>
<evidence type="ECO:0000256" key="8">
    <source>
        <dbReference type="SAM" id="MobiDB-lite"/>
    </source>
</evidence>
<organism evidence="10 11">
    <name type="scientific">Microbacterium hatanonis</name>
    <dbReference type="NCBI Taxonomy" id="404366"/>
    <lineage>
        <taxon>Bacteria</taxon>
        <taxon>Bacillati</taxon>
        <taxon>Actinomycetota</taxon>
        <taxon>Actinomycetes</taxon>
        <taxon>Micrococcales</taxon>
        <taxon>Microbacteriaceae</taxon>
        <taxon>Microbacterium</taxon>
    </lineage>
</organism>
<evidence type="ECO:0000256" key="1">
    <source>
        <dbReference type="ARBA" id="ARBA00004651"/>
    </source>
</evidence>
<keyword evidence="6 7" id="KW-0472">Membrane</keyword>
<keyword evidence="5 7" id="KW-1133">Transmembrane helix</keyword>
<dbReference type="GO" id="GO:0005886">
    <property type="term" value="C:plasma membrane"/>
    <property type="evidence" value="ECO:0007669"/>
    <property type="project" value="UniProtKB-SubCell"/>
</dbReference>
<dbReference type="SUPFAM" id="SSF161098">
    <property type="entry name" value="MetI-like"/>
    <property type="match status" value="1"/>
</dbReference>
<dbReference type="Proteomes" id="UP000321034">
    <property type="component" value="Unassembled WGS sequence"/>
</dbReference>
<protein>
    <submittedName>
        <fullName evidence="10">ABC transporter permease</fullName>
    </submittedName>
</protein>
<name>A0A5C8I310_9MICO</name>
<keyword evidence="4 7" id="KW-0812">Transmembrane</keyword>
<feature type="transmembrane region" description="Helical" evidence="7">
    <location>
        <begin position="45"/>
        <end position="64"/>
    </location>
</feature>
<feature type="domain" description="ABC transmembrane type-1" evidence="9">
    <location>
        <begin position="107"/>
        <end position="296"/>
    </location>
</feature>
<reference evidence="10 11" key="1">
    <citation type="submission" date="2019-08" db="EMBL/GenBank/DDBJ databases">
        <authorList>
            <person name="Dong K."/>
        </authorList>
    </citation>
    <scope>NUCLEOTIDE SEQUENCE [LARGE SCALE GENOMIC DNA]</scope>
    <source>
        <strain evidence="10 11">JCM14558</strain>
    </source>
</reference>
<dbReference type="InterPro" id="IPR035906">
    <property type="entry name" value="MetI-like_sf"/>
</dbReference>
<dbReference type="OrthoDB" id="9812701at2"/>
<accession>A0A5C8I310</accession>
<comment type="subcellular location">
    <subcellularLocation>
        <location evidence="1 7">Cell membrane</location>
        <topology evidence="1 7">Multi-pass membrane protein</topology>
    </subcellularLocation>
</comment>
<gene>
    <name evidence="10" type="ORF">FVP77_03050</name>
</gene>
<dbReference type="EMBL" id="VRSV01000001">
    <property type="protein sequence ID" value="TXK12470.1"/>
    <property type="molecule type" value="Genomic_DNA"/>
</dbReference>
<sequence>MTTLTQGGRGARPGAAVARARGRGRSRSRYADILIKTWRKPSGRAAIIGLAALFVIAVFAPAIAPVPPTQQDLQAANEAPGWLGGAGGFLGTDGLGRDVFSRIVYGLRLSLLIGVCAATLGMLIGLMLGVLAGYFEKHLGPVLMRLADIQFAIPFTAVGIALTAVIGPGVLGLILILGIWGWTTYARTIVSTVEQTKRLDFVVAARSFGASPTRIMVRHLTPSVIPPVIVLWSTSAGILVLAESALSLLGLGVQPPDFSLGSMLADAQLDLRQAPWAAIAPGAALMAIVLCFNTLGDAMRDSFDSRATRVSYDPELS</sequence>
<feature type="transmembrane region" description="Helical" evidence="7">
    <location>
        <begin position="273"/>
        <end position="296"/>
    </location>
</feature>
<dbReference type="InterPro" id="IPR000515">
    <property type="entry name" value="MetI-like"/>
</dbReference>
<dbReference type="Pfam" id="PF12911">
    <property type="entry name" value="OppC_N"/>
    <property type="match status" value="1"/>
</dbReference>
<evidence type="ECO:0000313" key="10">
    <source>
        <dbReference type="EMBL" id="TXK12470.1"/>
    </source>
</evidence>
<comment type="similarity">
    <text evidence="7">Belongs to the binding-protein-dependent transport system permease family.</text>
</comment>
<dbReference type="Gene3D" id="1.10.3720.10">
    <property type="entry name" value="MetI-like"/>
    <property type="match status" value="1"/>
</dbReference>
<dbReference type="Pfam" id="PF00528">
    <property type="entry name" value="BPD_transp_1"/>
    <property type="match status" value="1"/>
</dbReference>
<dbReference type="PROSITE" id="PS50928">
    <property type="entry name" value="ABC_TM1"/>
    <property type="match status" value="1"/>
</dbReference>
<evidence type="ECO:0000259" key="9">
    <source>
        <dbReference type="PROSITE" id="PS50928"/>
    </source>
</evidence>
<dbReference type="CDD" id="cd06261">
    <property type="entry name" value="TM_PBP2"/>
    <property type="match status" value="1"/>
</dbReference>
<evidence type="ECO:0000256" key="2">
    <source>
        <dbReference type="ARBA" id="ARBA00022448"/>
    </source>
</evidence>
<keyword evidence="11" id="KW-1185">Reference proteome</keyword>
<feature type="region of interest" description="Disordered" evidence="8">
    <location>
        <begin position="1"/>
        <end position="23"/>
    </location>
</feature>
<evidence type="ECO:0000256" key="6">
    <source>
        <dbReference type="ARBA" id="ARBA00023136"/>
    </source>
</evidence>
<feature type="transmembrane region" description="Helical" evidence="7">
    <location>
        <begin position="155"/>
        <end position="181"/>
    </location>
</feature>
<dbReference type="InterPro" id="IPR050366">
    <property type="entry name" value="BP-dependent_transpt_permease"/>
</dbReference>
<feature type="transmembrane region" description="Helical" evidence="7">
    <location>
        <begin position="111"/>
        <end position="135"/>
    </location>
</feature>
<dbReference type="AlphaFoldDB" id="A0A5C8I310"/>
<dbReference type="RefSeq" id="WP_147893197.1">
    <property type="nucleotide sequence ID" value="NZ_BAAANR010000001.1"/>
</dbReference>
<evidence type="ECO:0000256" key="4">
    <source>
        <dbReference type="ARBA" id="ARBA00022692"/>
    </source>
</evidence>
<dbReference type="GO" id="GO:0055085">
    <property type="term" value="P:transmembrane transport"/>
    <property type="evidence" value="ECO:0007669"/>
    <property type="project" value="InterPro"/>
</dbReference>
<keyword evidence="2 7" id="KW-0813">Transport</keyword>
<dbReference type="InterPro" id="IPR025966">
    <property type="entry name" value="OppC_N"/>
</dbReference>